<dbReference type="Pfam" id="PF02538">
    <property type="entry name" value="Hydantoinase_B"/>
    <property type="match status" value="1"/>
</dbReference>
<dbReference type="AlphaFoldDB" id="T0YEZ8"/>
<dbReference type="GO" id="GO:0003824">
    <property type="term" value="F:catalytic activity"/>
    <property type="evidence" value="ECO:0007669"/>
    <property type="project" value="InterPro"/>
</dbReference>
<feature type="domain" description="Hydantoinase B/oxoprolinase" evidence="1">
    <location>
        <begin position="1"/>
        <end position="219"/>
    </location>
</feature>
<evidence type="ECO:0000259" key="1">
    <source>
        <dbReference type="Pfam" id="PF02538"/>
    </source>
</evidence>
<dbReference type="InterPro" id="IPR003692">
    <property type="entry name" value="Hydantoinase_B"/>
</dbReference>
<gene>
    <name evidence="2" type="ORF">B2A_14121</name>
</gene>
<accession>T0YEZ8</accession>
<comment type="caution">
    <text evidence="2">The sequence shown here is derived from an EMBL/GenBank/DDBJ whole genome shotgun (WGS) entry which is preliminary data.</text>
</comment>
<proteinExistence type="predicted"/>
<sequence length="219" mass="22998">MIEIQEDTKRNLQARLQQLPRGAFRGLDRNEVGGAAPELQDDVYEVHCTLRNTGEKLVFDFSGTSKQSGGFANCGIGGLRSACLMSLMESAALGLPWNAGISSCVEIWTQPGTVNNPTWPAAVSDGITEGAVTTALAASQAVSNWLLASGEMAGKAAANGGNFLGNTLGGLDEKGNIWGTLLLDSLVQSYGPTMHRDAIDMAGAPGIPYTQIVNVEQNE</sequence>
<evidence type="ECO:0000313" key="2">
    <source>
        <dbReference type="EMBL" id="EQD30422.1"/>
    </source>
</evidence>
<reference evidence="2" key="2">
    <citation type="journal article" date="2014" name="ISME J.">
        <title>Microbial stratification in low pH oxic and suboxic macroscopic growths along an acid mine drainage.</title>
        <authorList>
            <person name="Mendez-Garcia C."/>
            <person name="Mesa V."/>
            <person name="Sprenger R.R."/>
            <person name="Richter M."/>
            <person name="Diez M.S."/>
            <person name="Solano J."/>
            <person name="Bargiela R."/>
            <person name="Golyshina O.V."/>
            <person name="Manteca A."/>
            <person name="Ramos J.L."/>
            <person name="Gallego J.R."/>
            <person name="Llorente I."/>
            <person name="Martins Dos Santos V.A."/>
            <person name="Jensen O.N."/>
            <person name="Pelaez A.I."/>
            <person name="Sanchez J."/>
            <person name="Ferrer M."/>
        </authorList>
    </citation>
    <scope>NUCLEOTIDE SEQUENCE</scope>
</reference>
<protein>
    <submittedName>
        <fullName evidence="2">N-methylhydantoinase B</fullName>
    </submittedName>
</protein>
<organism evidence="2">
    <name type="scientific">mine drainage metagenome</name>
    <dbReference type="NCBI Taxonomy" id="410659"/>
    <lineage>
        <taxon>unclassified sequences</taxon>
        <taxon>metagenomes</taxon>
        <taxon>ecological metagenomes</taxon>
    </lineage>
</organism>
<feature type="non-terminal residue" evidence="2">
    <location>
        <position position="219"/>
    </location>
</feature>
<reference evidence="2" key="1">
    <citation type="submission" date="2013-08" db="EMBL/GenBank/DDBJ databases">
        <authorList>
            <person name="Mendez C."/>
            <person name="Richter M."/>
            <person name="Ferrer M."/>
            <person name="Sanchez J."/>
        </authorList>
    </citation>
    <scope>NUCLEOTIDE SEQUENCE</scope>
</reference>
<dbReference type="EMBL" id="AUZZ01010242">
    <property type="protein sequence ID" value="EQD30422.1"/>
    <property type="molecule type" value="Genomic_DNA"/>
</dbReference>
<name>T0YEZ8_9ZZZZ</name>